<keyword evidence="1" id="KW-0812">Transmembrane</keyword>
<keyword evidence="1" id="KW-0472">Membrane</keyword>
<dbReference type="AlphaFoldDB" id="A0A6J4SS34"/>
<keyword evidence="1" id="KW-1133">Transmembrane helix</keyword>
<evidence type="ECO:0000313" key="2">
    <source>
        <dbReference type="EMBL" id="CAA9503772.1"/>
    </source>
</evidence>
<gene>
    <name evidence="2" type="ORF">AVDCRST_MAG45-1470</name>
</gene>
<feature type="transmembrane region" description="Helical" evidence="1">
    <location>
        <begin position="74"/>
        <end position="92"/>
    </location>
</feature>
<evidence type="ECO:0000256" key="1">
    <source>
        <dbReference type="SAM" id="Phobius"/>
    </source>
</evidence>
<dbReference type="EMBL" id="CADCVU010000122">
    <property type="protein sequence ID" value="CAA9503772.1"/>
    <property type="molecule type" value="Genomic_DNA"/>
</dbReference>
<name>A0A6J4SS34_9ACTN</name>
<accession>A0A6J4SS34</accession>
<organism evidence="2">
    <name type="scientific">uncultured Solirubrobacterales bacterium</name>
    <dbReference type="NCBI Taxonomy" id="768556"/>
    <lineage>
        <taxon>Bacteria</taxon>
        <taxon>Bacillati</taxon>
        <taxon>Actinomycetota</taxon>
        <taxon>Thermoleophilia</taxon>
        <taxon>Solirubrobacterales</taxon>
        <taxon>environmental samples</taxon>
    </lineage>
</organism>
<reference evidence="2" key="1">
    <citation type="submission" date="2020-02" db="EMBL/GenBank/DDBJ databases">
        <authorList>
            <person name="Meier V. D."/>
        </authorList>
    </citation>
    <scope>NUCLEOTIDE SEQUENCE</scope>
    <source>
        <strain evidence="2">AVDCRST_MAG45</strain>
    </source>
</reference>
<protein>
    <submittedName>
        <fullName evidence="2">Uncharacterized protein</fullName>
    </submittedName>
</protein>
<proteinExistence type="predicted"/>
<sequence>MLRQRIRSRTSPVAAIGWIVLVIVALILIWYGLMLVLLALGVAGGFVDAISGYRSAFDFLTGLTPRDIGGTTRLIAGLAGLVAFLVFGYAALKMLPRPRLARGSLTLADDEIGTIELRPRAAERIAELAAFENPAVSAAAGRLGDDELNVNVHVSRAREAAEAMRDVQRRVREALERHELPAHTVNVTLTGFDRAARRELS</sequence>
<feature type="transmembrane region" description="Helical" evidence="1">
    <location>
        <begin position="12"/>
        <end position="33"/>
    </location>
</feature>